<evidence type="ECO:0000256" key="2">
    <source>
        <dbReference type="ARBA" id="ARBA00005582"/>
    </source>
</evidence>
<organism evidence="7">
    <name type="scientific">marine metagenome</name>
    <dbReference type="NCBI Taxonomy" id="408172"/>
    <lineage>
        <taxon>unclassified sequences</taxon>
        <taxon>metagenomes</taxon>
        <taxon>ecological metagenomes</taxon>
    </lineage>
</organism>
<dbReference type="PANTHER" id="PTHR43758:SF2">
    <property type="entry name" value="OXIDIZED PURINE NUCLEOSIDE TRIPHOSPHATE HYDROLASE"/>
    <property type="match status" value="1"/>
</dbReference>
<dbReference type="Pfam" id="PF00293">
    <property type="entry name" value="NUDIX"/>
    <property type="match status" value="1"/>
</dbReference>
<dbReference type="Gene3D" id="3.90.79.10">
    <property type="entry name" value="Nucleoside Triphosphate Pyrophosphohydrolase"/>
    <property type="match status" value="1"/>
</dbReference>
<comment type="similarity">
    <text evidence="2">Belongs to the Nudix hydrolase family.</text>
</comment>
<dbReference type="EMBL" id="UINC01228629">
    <property type="protein sequence ID" value="SVE60024.1"/>
    <property type="molecule type" value="Genomic_DNA"/>
</dbReference>
<dbReference type="PROSITE" id="PS51462">
    <property type="entry name" value="NUDIX"/>
    <property type="match status" value="1"/>
</dbReference>
<dbReference type="InterPro" id="IPR015797">
    <property type="entry name" value="NUDIX_hydrolase-like_dom_sf"/>
</dbReference>
<dbReference type="GO" id="GO:0016818">
    <property type="term" value="F:hydrolase activity, acting on acid anhydrides, in phosphorus-containing anhydrides"/>
    <property type="evidence" value="ECO:0007669"/>
    <property type="project" value="TreeGrafter"/>
</dbReference>
<feature type="domain" description="Nudix hydrolase" evidence="6">
    <location>
        <begin position="13"/>
        <end position="148"/>
    </location>
</feature>
<evidence type="ECO:0000259" key="6">
    <source>
        <dbReference type="PROSITE" id="PS51462"/>
    </source>
</evidence>
<reference evidence="7" key="1">
    <citation type="submission" date="2018-05" db="EMBL/GenBank/DDBJ databases">
        <authorList>
            <person name="Lanie J.A."/>
            <person name="Ng W.-L."/>
            <person name="Kazmierczak K.M."/>
            <person name="Andrzejewski T.M."/>
            <person name="Davidsen T.M."/>
            <person name="Wayne K.J."/>
            <person name="Tettelin H."/>
            <person name="Glass J.I."/>
            <person name="Rusch D."/>
            <person name="Podicherti R."/>
            <person name="Tsui H.-C.T."/>
            <person name="Winkler M.E."/>
        </authorList>
    </citation>
    <scope>NUCLEOTIDE SEQUENCE</scope>
</reference>
<gene>
    <name evidence="7" type="ORF">METZ01_LOCUS512878</name>
</gene>
<sequence>MNSTDSLPIMPLPYRIATLLYGFNTDERVLLLKRNKEPNQGLFSPPGGKLQTEVGESPHACAIREAQEEMDLTLHLTDLHLTGVISEHGYEEQAHWLMFLFEIKPPLTELPPAHSEGTFQFAKREELDALNLPLTDREQIWPLFWQHRGGFFAAHCRCTKGAPNKWSLEQSNPIT</sequence>
<evidence type="ECO:0000256" key="1">
    <source>
        <dbReference type="ARBA" id="ARBA00001946"/>
    </source>
</evidence>
<accession>A0A383ETW0</accession>
<protein>
    <recommendedName>
        <fullName evidence="6">Nudix hydrolase domain-containing protein</fullName>
    </recommendedName>
</protein>
<comment type="cofactor">
    <cofactor evidence="1">
        <name>Mg(2+)</name>
        <dbReference type="ChEBI" id="CHEBI:18420"/>
    </cofactor>
</comment>
<evidence type="ECO:0000256" key="5">
    <source>
        <dbReference type="ARBA" id="ARBA00022842"/>
    </source>
</evidence>
<dbReference type="PANTHER" id="PTHR43758">
    <property type="entry name" value="7,8-DIHYDRO-8-OXOGUANINE TRIPHOSPHATASE"/>
    <property type="match status" value="1"/>
</dbReference>
<evidence type="ECO:0000256" key="4">
    <source>
        <dbReference type="ARBA" id="ARBA00022801"/>
    </source>
</evidence>
<dbReference type="SUPFAM" id="SSF55811">
    <property type="entry name" value="Nudix"/>
    <property type="match status" value="1"/>
</dbReference>
<dbReference type="CDD" id="cd18886">
    <property type="entry name" value="NUDIX_MutT_Nudt1"/>
    <property type="match status" value="1"/>
</dbReference>
<dbReference type="GO" id="GO:0046872">
    <property type="term" value="F:metal ion binding"/>
    <property type="evidence" value="ECO:0007669"/>
    <property type="project" value="UniProtKB-KW"/>
</dbReference>
<evidence type="ECO:0000256" key="3">
    <source>
        <dbReference type="ARBA" id="ARBA00022723"/>
    </source>
</evidence>
<keyword evidence="4" id="KW-0378">Hydrolase</keyword>
<dbReference type="AlphaFoldDB" id="A0A383ETW0"/>
<dbReference type="InterPro" id="IPR000086">
    <property type="entry name" value="NUDIX_hydrolase_dom"/>
</dbReference>
<keyword evidence="3" id="KW-0479">Metal-binding</keyword>
<dbReference type="GO" id="GO:0005737">
    <property type="term" value="C:cytoplasm"/>
    <property type="evidence" value="ECO:0007669"/>
    <property type="project" value="TreeGrafter"/>
</dbReference>
<name>A0A383ETW0_9ZZZZ</name>
<keyword evidence="5" id="KW-0460">Magnesium</keyword>
<proteinExistence type="inferred from homology"/>
<evidence type="ECO:0000313" key="7">
    <source>
        <dbReference type="EMBL" id="SVE60024.1"/>
    </source>
</evidence>